<dbReference type="Gene3D" id="3.90.70.10">
    <property type="entry name" value="Cysteine proteinases"/>
    <property type="match status" value="1"/>
</dbReference>
<keyword evidence="5" id="KW-0378">Hydrolase</keyword>
<dbReference type="FunFam" id="3.90.70.10:FF:000241">
    <property type="entry name" value="Ubiquitin carboxyl-terminal hydrolase"/>
    <property type="match status" value="1"/>
</dbReference>
<dbReference type="Proteomes" id="UP000594262">
    <property type="component" value="Unplaced"/>
</dbReference>
<dbReference type="EnsemblMetazoa" id="CLYHEMT008701.1">
    <property type="protein sequence ID" value="CLYHEMP008701.1"/>
    <property type="gene ID" value="CLYHEMG008701"/>
</dbReference>
<keyword evidence="13" id="KW-1185">Reference proteome</keyword>
<accession>A0A7M5VDI4</accession>
<dbReference type="OrthoDB" id="289038at2759"/>
<dbReference type="GO" id="GO:0005829">
    <property type="term" value="C:cytosol"/>
    <property type="evidence" value="ECO:0007669"/>
    <property type="project" value="TreeGrafter"/>
</dbReference>
<name>A0A7M5VDI4_9CNID</name>
<dbReference type="EC" id="3.4.19.12" evidence="2"/>
<dbReference type="SUPFAM" id="SSF54001">
    <property type="entry name" value="Cysteine proteinases"/>
    <property type="match status" value="1"/>
</dbReference>
<dbReference type="GO" id="GO:0016579">
    <property type="term" value="P:protein deubiquitination"/>
    <property type="evidence" value="ECO:0007669"/>
    <property type="project" value="InterPro"/>
</dbReference>
<dbReference type="GO" id="GO:0004843">
    <property type="term" value="F:cysteine-type deubiquitinase activity"/>
    <property type="evidence" value="ECO:0007669"/>
    <property type="project" value="UniProtKB-EC"/>
</dbReference>
<dbReference type="PANTHER" id="PTHR24006:SF702">
    <property type="entry name" value="UBIQUITIN CARBOXYL-TERMINAL HYDROLASE 47"/>
    <property type="match status" value="1"/>
</dbReference>
<dbReference type="RefSeq" id="XP_066910373.1">
    <property type="nucleotide sequence ID" value="XM_067054272.1"/>
</dbReference>
<dbReference type="GO" id="GO:0006508">
    <property type="term" value="P:proteolysis"/>
    <property type="evidence" value="ECO:0007669"/>
    <property type="project" value="UniProtKB-KW"/>
</dbReference>
<evidence type="ECO:0000256" key="2">
    <source>
        <dbReference type="ARBA" id="ARBA00012759"/>
    </source>
</evidence>
<feature type="region of interest" description="Disordered" evidence="10">
    <location>
        <begin position="425"/>
        <end position="452"/>
    </location>
</feature>
<dbReference type="InterPro" id="IPR001394">
    <property type="entry name" value="Peptidase_C19_UCH"/>
</dbReference>
<keyword evidence="3" id="KW-0645">Protease</keyword>
<dbReference type="PROSITE" id="PS50235">
    <property type="entry name" value="USP_3"/>
    <property type="match status" value="1"/>
</dbReference>
<dbReference type="Pfam" id="PF19718">
    <property type="entry name" value="USP47_C"/>
    <property type="match status" value="1"/>
</dbReference>
<evidence type="ECO:0000256" key="6">
    <source>
        <dbReference type="ARBA" id="ARBA00022807"/>
    </source>
</evidence>
<dbReference type="PROSITE" id="PS00973">
    <property type="entry name" value="USP_2"/>
    <property type="match status" value="1"/>
</dbReference>
<feature type="domain" description="USP" evidence="11">
    <location>
        <begin position="189"/>
        <end position="538"/>
    </location>
</feature>
<dbReference type="PROSITE" id="PS00972">
    <property type="entry name" value="USP_1"/>
    <property type="match status" value="1"/>
</dbReference>
<evidence type="ECO:0000256" key="7">
    <source>
        <dbReference type="ARBA" id="ARBA00026136"/>
    </source>
</evidence>
<keyword evidence="4" id="KW-0833">Ubl conjugation pathway</keyword>
<dbReference type="AlphaFoldDB" id="A0A7M5VDI4"/>
<keyword evidence="6" id="KW-0788">Thiol protease</keyword>
<dbReference type="InterPro" id="IPR038765">
    <property type="entry name" value="Papain-like_cys_pep_sf"/>
</dbReference>
<evidence type="ECO:0000256" key="1">
    <source>
        <dbReference type="ARBA" id="ARBA00000707"/>
    </source>
</evidence>
<evidence type="ECO:0000259" key="11">
    <source>
        <dbReference type="PROSITE" id="PS50235"/>
    </source>
</evidence>
<evidence type="ECO:0000256" key="4">
    <source>
        <dbReference type="ARBA" id="ARBA00022786"/>
    </source>
</evidence>
<dbReference type="InterPro" id="IPR029071">
    <property type="entry name" value="Ubiquitin-like_domsf"/>
</dbReference>
<dbReference type="Pfam" id="PF14560">
    <property type="entry name" value="Ubiquitin_2"/>
    <property type="match status" value="1"/>
</dbReference>
<feature type="compositionally biased region" description="Basic and acidic residues" evidence="10">
    <location>
        <begin position="1102"/>
        <end position="1119"/>
    </location>
</feature>
<dbReference type="Pfam" id="PF25985">
    <property type="entry name" value="Ubiquitin_USP47_N"/>
    <property type="match status" value="1"/>
</dbReference>
<evidence type="ECO:0000256" key="5">
    <source>
        <dbReference type="ARBA" id="ARBA00022801"/>
    </source>
</evidence>
<dbReference type="SUPFAM" id="SSF54236">
    <property type="entry name" value="Ubiquitin-like"/>
    <property type="match status" value="1"/>
</dbReference>
<evidence type="ECO:0000256" key="3">
    <source>
        <dbReference type="ARBA" id="ARBA00022670"/>
    </source>
</evidence>
<dbReference type="GO" id="GO:0005634">
    <property type="term" value="C:nucleus"/>
    <property type="evidence" value="ECO:0007669"/>
    <property type="project" value="TreeGrafter"/>
</dbReference>
<dbReference type="InterPro" id="IPR028889">
    <property type="entry name" value="USP"/>
</dbReference>
<evidence type="ECO:0000313" key="13">
    <source>
        <dbReference type="Proteomes" id="UP000594262"/>
    </source>
</evidence>
<sequence length="1142" mass="132209">MAPNPTTDGALVAVEEGNMKEKKFLCIFSDKSEVTKQHKFHFSLNGSCTTETLYQTVADKQSYVEGTFLLGFMEFGDYGTEIEIDPQSSKTLAEHLTGSTSKKNQFSVMQKNGKDPELRNGATTVAVQSTHEPENYEHVGTLFSSNEQKDGNESYQNNTISSGYSYSGSSYNSYANVAGISLKSLTGYVGLVNQAMTCYLNSLLQTLFMTPEFRNALYRLRIKQDLKDESVSIPYQLQKLFIQLETSNKRAVETTGLTKSFGWESGEAWQQHDVQELCRVMFDKLEETLKGTHQENLINQLYQGEMKDYVKCLHCNHESSRKDNYLDISVDIRPFGSKVPYKNLEEALEAFVTPETLSGNNQYHCEQCDAKQDAHKGLKFVNFPYLLTIQLKRFTFDFNTLQRTKLPDKLTFSFTMDLSSLVKDKGEAEESPARPPASDEKIDINKMKERNQENETNNPYLYELFSILIHSGSAAGGHYYAYIKSFEDDKWYCFNDQYVSEISQDDVQKSYGGDGMTSGYTSTYSSSTNAYMLMYRRLDRKENRGFTQQSDWSASLKDLCSDILNDENKEKNRKEWERNVCKLKLYAIHPVTKAKLDSKLEIHKDSTWKEATVTAWKLLQMEKVIPLEQCRLVKYDDYNESFEMSYQNSDDKTVLEILGQVRQTYTFDLLLEWRGKDEEFKTYLPGGTTLKVYMVDLEECGFDEPRVLHVPLSITFAELKEILEKETGLSAEQMRVAYYKEVNGYYLFEKETRTLKSEGFYKSGKIFIEGLSEEDREVPFKESKFLQRLEVFSNSINVKIFLPATENDTPDDKKNDADQKEKTKELSLLIDKRITLKELKDIISKKIGLDPHYFRVFRLYSNSQEYECTRLDDQLHSYSDGTQIIVKHGRALYPGETRVKFFHLLPNEKEHSKYLLDGIVKKGMTIQELKEEQIFAQLEKEQITFVRERVRIRKKSYKNPANIYPDHFKFEEDFVLSYSAELFLELLDHDEEVVNNDYISIYMRRWNCEAVSIDPFEEAVLLINDASVENLKKKIEEKSGIPVDSVQIAKGRGMFPCTCSVLDIQHELDWNPISNRITDYPLSMKEDGGVIYYKDAREKPKKLSDEERKEIRSKERETSGHTVTKIYRKEKALKIYTNGDKR</sequence>
<organism evidence="12 13">
    <name type="scientific">Clytia hemisphaerica</name>
    <dbReference type="NCBI Taxonomy" id="252671"/>
    <lineage>
        <taxon>Eukaryota</taxon>
        <taxon>Metazoa</taxon>
        <taxon>Cnidaria</taxon>
        <taxon>Hydrozoa</taxon>
        <taxon>Hydroidolina</taxon>
        <taxon>Leptothecata</taxon>
        <taxon>Obeliida</taxon>
        <taxon>Clytiidae</taxon>
        <taxon>Clytia</taxon>
    </lineage>
</organism>
<dbReference type="CDD" id="cd02659">
    <property type="entry name" value="peptidase_C19C"/>
    <property type="match status" value="1"/>
</dbReference>
<dbReference type="InterPro" id="IPR050164">
    <property type="entry name" value="Peptidase_C19"/>
</dbReference>
<evidence type="ECO:0000256" key="10">
    <source>
        <dbReference type="SAM" id="MobiDB-lite"/>
    </source>
</evidence>
<dbReference type="InterPro" id="IPR000626">
    <property type="entry name" value="Ubiquitin-like_dom"/>
</dbReference>
<evidence type="ECO:0000256" key="9">
    <source>
        <dbReference type="ARBA" id="ARBA00032453"/>
    </source>
</evidence>
<dbReference type="InterPro" id="IPR045578">
    <property type="entry name" value="USP47_C"/>
</dbReference>
<comment type="catalytic activity">
    <reaction evidence="1">
        <text>Thiol-dependent hydrolysis of ester, thioester, amide, peptide and isopeptide bonds formed by the C-terminal Gly of ubiquitin (a 76-residue protein attached to proteins as an intracellular targeting signal).</text>
        <dbReference type="EC" id="3.4.19.12"/>
    </reaction>
</comment>
<evidence type="ECO:0000313" key="12">
    <source>
        <dbReference type="EnsemblMetazoa" id="CLYHEMP008701.1"/>
    </source>
</evidence>
<protein>
    <recommendedName>
        <fullName evidence="7">Ubiquitin carboxyl-terminal hydrolase 47</fullName>
        <ecNumber evidence="2">3.4.19.12</ecNumber>
    </recommendedName>
    <alternativeName>
        <fullName evidence="8">Ubiquitin thioesterase 47</fullName>
    </alternativeName>
    <alternativeName>
        <fullName evidence="9">Ubiquitin-specific-processing protease 47</fullName>
    </alternativeName>
</protein>
<dbReference type="InterPro" id="IPR018200">
    <property type="entry name" value="USP_CS"/>
</dbReference>
<feature type="region of interest" description="Disordered" evidence="10">
    <location>
        <begin position="1102"/>
        <end position="1122"/>
    </location>
</feature>
<dbReference type="GeneID" id="136797687"/>
<reference evidence="12" key="1">
    <citation type="submission" date="2021-01" db="UniProtKB">
        <authorList>
            <consortium name="EnsemblMetazoa"/>
        </authorList>
    </citation>
    <scope>IDENTIFICATION</scope>
</reference>
<dbReference type="PANTHER" id="PTHR24006">
    <property type="entry name" value="UBIQUITIN CARBOXYL-TERMINAL HYDROLASE"/>
    <property type="match status" value="1"/>
</dbReference>
<dbReference type="Pfam" id="PF00443">
    <property type="entry name" value="UCH"/>
    <property type="match status" value="1"/>
</dbReference>
<evidence type="ECO:0000256" key="8">
    <source>
        <dbReference type="ARBA" id="ARBA00029910"/>
    </source>
</evidence>
<proteinExistence type="predicted"/>